<dbReference type="Pfam" id="PF00307">
    <property type="entry name" value="CH"/>
    <property type="match status" value="1"/>
</dbReference>
<proteinExistence type="predicted"/>
<sequence length="367" mass="42075">MSVNIGFNNLKKAEDSKEKKREEIEKMSQSIKHLVPESMCNDLEENFFNVISEGCILLHLISLISKEEKKECFINGSNKIANVFEKRILLGDILQKIKTLGIRLVNIGVEDIMQGNSTPVLGMITQLLSVINKNEKQNKSVLENQQLKNKYDSTINVLCDIASNELDNKMYELTDNSSNTKMLEELTLDSDSNSYYEGIELLELINDINEMVIIKIPSNSEKNQRDAIEIIKPYSEELIELKPIYMQNNPGPIKKDIDLLIDKNNKAYLSDNIMGSYIYEMNNSINNSVSCYKKSLRKTYKRHKFVLPTMEENDIETKIQHITSSNAGTSVKLYKNMIINEISKDLKVIQSQIENIEIQMIIEKGFN</sequence>
<organism evidence="2 3">
    <name type="scientific">Astathelohania contejeani</name>
    <dbReference type="NCBI Taxonomy" id="164912"/>
    <lineage>
        <taxon>Eukaryota</taxon>
        <taxon>Fungi</taxon>
        <taxon>Fungi incertae sedis</taxon>
        <taxon>Microsporidia</taxon>
        <taxon>Astathelohaniidae</taxon>
        <taxon>Astathelohania</taxon>
    </lineage>
</organism>
<dbReference type="Proteomes" id="UP001516464">
    <property type="component" value="Unassembled WGS sequence"/>
</dbReference>
<feature type="domain" description="Calponin-homology (CH)" evidence="1">
    <location>
        <begin position="21"/>
        <end position="132"/>
    </location>
</feature>
<reference evidence="2 3" key="1">
    <citation type="submission" date="2019-01" db="EMBL/GenBank/DDBJ databases">
        <title>Genomes sequencing and comparative genomics of infectious freshwater microsporidia, Cucumispora dikerogammari and Thelohania contejeani.</title>
        <authorList>
            <person name="Cormier A."/>
            <person name="Giraud I."/>
            <person name="Wattier R."/>
            <person name="Teixeira M."/>
            <person name="Grandjean F."/>
            <person name="Rigaud T."/>
            <person name="Cordaux R."/>
        </authorList>
    </citation>
    <scope>NUCLEOTIDE SEQUENCE [LARGE SCALE GENOMIC DNA]</scope>
    <source>
        <strain evidence="2">T1</strain>
        <tissue evidence="2">Spores</tissue>
    </source>
</reference>
<evidence type="ECO:0000313" key="3">
    <source>
        <dbReference type="Proteomes" id="UP001516464"/>
    </source>
</evidence>
<evidence type="ECO:0000313" key="2">
    <source>
        <dbReference type="EMBL" id="KAF7672588.1"/>
    </source>
</evidence>
<dbReference type="InterPro" id="IPR001715">
    <property type="entry name" value="CH_dom"/>
</dbReference>
<evidence type="ECO:0000259" key="1">
    <source>
        <dbReference type="PROSITE" id="PS50021"/>
    </source>
</evidence>
<dbReference type="Gene3D" id="1.10.418.10">
    <property type="entry name" value="Calponin-like domain"/>
    <property type="match status" value="1"/>
</dbReference>
<dbReference type="PROSITE" id="PS50021">
    <property type="entry name" value="CH"/>
    <property type="match status" value="1"/>
</dbReference>
<dbReference type="SUPFAM" id="SSF47576">
    <property type="entry name" value="Calponin-homology domain, CH-domain"/>
    <property type="match status" value="1"/>
</dbReference>
<dbReference type="InterPro" id="IPR036872">
    <property type="entry name" value="CH_dom_sf"/>
</dbReference>
<name>A0ABQ7HV30_9MICR</name>
<keyword evidence="3" id="KW-1185">Reference proteome</keyword>
<gene>
    <name evidence="2" type="primary">FIM5</name>
    <name evidence="2" type="ORF">TCON_2768</name>
</gene>
<feature type="non-terminal residue" evidence="2">
    <location>
        <position position="367"/>
    </location>
</feature>
<protein>
    <submittedName>
        <fullName evidence="2">Fimbrin-5</fullName>
    </submittedName>
</protein>
<comment type="caution">
    <text evidence="2">The sequence shown here is derived from an EMBL/GenBank/DDBJ whole genome shotgun (WGS) entry which is preliminary data.</text>
</comment>
<dbReference type="EMBL" id="SBIQ01000726">
    <property type="protein sequence ID" value="KAF7672588.1"/>
    <property type="molecule type" value="Genomic_DNA"/>
</dbReference>
<accession>A0ABQ7HV30</accession>